<dbReference type="Proteomes" id="UP000195402">
    <property type="component" value="Unassembled WGS sequence"/>
</dbReference>
<evidence type="ECO:0000313" key="3">
    <source>
        <dbReference type="EMBL" id="OVA03723.1"/>
    </source>
</evidence>
<evidence type="ECO:0000256" key="1">
    <source>
        <dbReference type="SAM" id="MobiDB-lite"/>
    </source>
</evidence>
<sequence length="101" mass="10665">MARALNSFLLLLFITSILFISSTQARPLNVLEAGINCPDGKVVYKYFANHLALGAIKESGPSPGGKGHRFTGTTTTDALGVKKNSGPSPGEGHSYINGEHH</sequence>
<reference evidence="3 4" key="1">
    <citation type="journal article" date="2017" name="Mol. Plant">
        <title>The Genome of Medicinal Plant Macleaya cordata Provides New Insights into Benzylisoquinoline Alkaloids Metabolism.</title>
        <authorList>
            <person name="Liu X."/>
            <person name="Liu Y."/>
            <person name="Huang P."/>
            <person name="Ma Y."/>
            <person name="Qing Z."/>
            <person name="Tang Q."/>
            <person name="Cao H."/>
            <person name="Cheng P."/>
            <person name="Zheng Y."/>
            <person name="Yuan Z."/>
            <person name="Zhou Y."/>
            <person name="Liu J."/>
            <person name="Tang Z."/>
            <person name="Zhuo Y."/>
            <person name="Zhang Y."/>
            <person name="Yu L."/>
            <person name="Huang J."/>
            <person name="Yang P."/>
            <person name="Peng Q."/>
            <person name="Zhang J."/>
            <person name="Jiang W."/>
            <person name="Zhang Z."/>
            <person name="Lin K."/>
            <person name="Ro D.K."/>
            <person name="Chen X."/>
            <person name="Xiong X."/>
            <person name="Shang Y."/>
            <person name="Huang S."/>
            <person name="Zeng J."/>
        </authorList>
    </citation>
    <scope>NUCLEOTIDE SEQUENCE [LARGE SCALE GENOMIC DNA]</scope>
    <source>
        <strain evidence="4">cv. BLH2017</strain>
        <tissue evidence="3">Root</tissue>
    </source>
</reference>
<comment type="caution">
    <text evidence="3">The sequence shown here is derived from an EMBL/GenBank/DDBJ whole genome shotgun (WGS) entry which is preliminary data.</text>
</comment>
<keyword evidence="2" id="KW-0732">Signal</keyword>
<dbReference type="GO" id="GO:0045087">
    <property type="term" value="P:innate immune response"/>
    <property type="evidence" value="ECO:0007669"/>
    <property type="project" value="InterPro"/>
</dbReference>
<feature type="region of interest" description="Disordered" evidence="1">
    <location>
        <begin position="58"/>
        <end position="101"/>
    </location>
</feature>
<proteinExistence type="predicted"/>
<dbReference type="OMA" id="HFVDRSE"/>
<keyword evidence="4" id="KW-1185">Reference proteome</keyword>
<evidence type="ECO:0000313" key="4">
    <source>
        <dbReference type="Proteomes" id="UP000195402"/>
    </source>
</evidence>
<feature type="chain" id="PRO_5012261783" evidence="2">
    <location>
        <begin position="26"/>
        <end position="101"/>
    </location>
</feature>
<gene>
    <name evidence="3" type="ORF">BVC80_1431g39</name>
</gene>
<dbReference type="InterPro" id="IPR044700">
    <property type="entry name" value="PIP2/PIPL1"/>
</dbReference>
<dbReference type="InParanoid" id="A0A200PZT2"/>
<dbReference type="OrthoDB" id="1936010at2759"/>
<dbReference type="AlphaFoldDB" id="A0A200PZT2"/>
<dbReference type="PANTHER" id="PTHR34663">
    <property type="entry name" value="OS06G0637400 PROTEIN"/>
    <property type="match status" value="1"/>
</dbReference>
<organism evidence="3 4">
    <name type="scientific">Macleaya cordata</name>
    <name type="common">Five-seeded plume-poppy</name>
    <name type="synonym">Bocconia cordata</name>
    <dbReference type="NCBI Taxonomy" id="56857"/>
    <lineage>
        <taxon>Eukaryota</taxon>
        <taxon>Viridiplantae</taxon>
        <taxon>Streptophyta</taxon>
        <taxon>Embryophyta</taxon>
        <taxon>Tracheophyta</taxon>
        <taxon>Spermatophyta</taxon>
        <taxon>Magnoliopsida</taxon>
        <taxon>Ranunculales</taxon>
        <taxon>Papaveraceae</taxon>
        <taxon>Papaveroideae</taxon>
        <taxon>Macleaya</taxon>
    </lineage>
</organism>
<dbReference type="EMBL" id="MVGT01003557">
    <property type="protein sequence ID" value="OVA03723.1"/>
    <property type="molecule type" value="Genomic_DNA"/>
</dbReference>
<dbReference type="PANTHER" id="PTHR34663:SF9">
    <property type="entry name" value="OS06G0637400 PROTEIN"/>
    <property type="match status" value="1"/>
</dbReference>
<feature type="signal peptide" evidence="2">
    <location>
        <begin position="1"/>
        <end position="25"/>
    </location>
</feature>
<protein>
    <submittedName>
        <fullName evidence="3">Uncharacterized protein</fullName>
    </submittedName>
</protein>
<evidence type="ECO:0000256" key="2">
    <source>
        <dbReference type="SAM" id="SignalP"/>
    </source>
</evidence>
<dbReference type="GO" id="GO:0050793">
    <property type="term" value="P:regulation of developmental process"/>
    <property type="evidence" value="ECO:0007669"/>
    <property type="project" value="InterPro"/>
</dbReference>
<name>A0A200PZT2_MACCD</name>
<accession>A0A200PZT2</accession>